<dbReference type="Pfam" id="PF13474">
    <property type="entry name" value="SnoaL_3"/>
    <property type="match status" value="1"/>
</dbReference>
<evidence type="ECO:0000313" key="6">
    <source>
        <dbReference type="Proteomes" id="UP001629953"/>
    </source>
</evidence>
<dbReference type="Proteomes" id="UP001629953">
    <property type="component" value="Unassembled WGS sequence"/>
</dbReference>
<dbReference type="NCBIfam" id="TIGR00254">
    <property type="entry name" value="GGDEF"/>
    <property type="match status" value="1"/>
</dbReference>
<comment type="caution">
    <text evidence="5">The sequence shown here is derived from an EMBL/GenBank/DDBJ whole genome shotgun (WGS) entry which is preliminary data.</text>
</comment>
<dbReference type="RefSeq" id="WP_408622838.1">
    <property type="nucleotide sequence ID" value="NZ_JBEQCT010000002.1"/>
</dbReference>
<protein>
    <recommendedName>
        <fullName evidence="1">diguanylate cyclase</fullName>
        <ecNumber evidence="1">2.7.7.65</ecNumber>
    </recommendedName>
</protein>
<keyword evidence="5" id="KW-0548">Nucleotidyltransferase</keyword>
<feature type="coiled-coil region" evidence="3">
    <location>
        <begin position="141"/>
        <end position="175"/>
    </location>
</feature>
<gene>
    <name evidence="5" type="ORF">ABUE30_06175</name>
</gene>
<dbReference type="SUPFAM" id="SSF54427">
    <property type="entry name" value="NTF2-like"/>
    <property type="match status" value="1"/>
</dbReference>
<dbReference type="Gene3D" id="3.10.450.50">
    <property type="match status" value="1"/>
</dbReference>
<dbReference type="InterPro" id="IPR032710">
    <property type="entry name" value="NTF2-like_dom_sf"/>
</dbReference>
<dbReference type="GO" id="GO:0052621">
    <property type="term" value="F:diguanylate cyclase activity"/>
    <property type="evidence" value="ECO:0007669"/>
    <property type="project" value="UniProtKB-EC"/>
</dbReference>
<dbReference type="EC" id="2.7.7.65" evidence="1"/>
<evidence type="ECO:0000256" key="1">
    <source>
        <dbReference type="ARBA" id="ARBA00012528"/>
    </source>
</evidence>
<feature type="domain" description="GGDEF" evidence="4">
    <location>
        <begin position="203"/>
        <end position="338"/>
    </location>
</feature>
<reference evidence="5 6" key="1">
    <citation type="journal article" date="2013" name="Int. J. Syst. Evol. Microbiol.">
        <title>Celerinatantimonas yamalensis sp. nov., a cold-adapted diazotrophic bacterium from a cold permafrost brine.</title>
        <authorList>
            <person name="Shcherbakova V."/>
            <person name="Chuvilskaya N."/>
            <person name="Rivkina E."/>
            <person name="Demidov N."/>
            <person name="Uchaeva V."/>
            <person name="Suetin S."/>
            <person name="Suzina N."/>
            <person name="Gilichinsky D."/>
        </authorList>
    </citation>
    <scope>NUCLEOTIDE SEQUENCE [LARGE SCALE GENOMIC DNA]</scope>
    <source>
        <strain evidence="5 6">C7</strain>
    </source>
</reference>
<dbReference type="EMBL" id="JBEQCT010000002">
    <property type="protein sequence ID" value="MFM2484654.1"/>
    <property type="molecule type" value="Genomic_DNA"/>
</dbReference>
<dbReference type="InterPro" id="IPR000160">
    <property type="entry name" value="GGDEF_dom"/>
</dbReference>
<proteinExistence type="predicted"/>
<keyword evidence="3" id="KW-0175">Coiled coil</keyword>
<dbReference type="PANTHER" id="PTHR45138">
    <property type="entry name" value="REGULATORY COMPONENTS OF SENSORY TRANSDUCTION SYSTEM"/>
    <property type="match status" value="1"/>
</dbReference>
<name>A0ABW9G4Q2_9GAMM</name>
<keyword evidence="5" id="KW-0808">Transferase</keyword>
<dbReference type="PANTHER" id="PTHR45138:SF9">
    <property type="entry name" value="DIGUANYLATE CYCLASE DGCM-RELATED"/>
    <property type="match status" value="1"/>
</dbReference>
<dbReference type="InterPro" id="IPR029787">
    <property type="entry name" value="Nucleotide_cyclase"/>
</dbReference>
<dbReference type="SMART" id="SM00267">
    <property type="entry name" value="GGDEF"/>
    <property type="match status" value="1"/>
</dbReference>
<dbReference type="Gene3D" id="3.30.70.270">
    <property type="match status" value="1"/>
</dbReference>
<evidence type="ECO:0000259" key="4">
    <source>
        <dbReference type="PROSITE" id="PS50887"/>
    </source>
</evidence>
<dbReference type="InterPro" id="IPR043128">
    <property type="entry name" value="Rev_trsase/Diguanyl_cyclase"/>
</dbReference>
<keyword evidence="6" id="KW-1185">Reference proteome</keyword>
<dbReference type="InterPro" id="IPR037401">
    <property type="entry name" value="SnoaL-like"/>
</dbReference>
<organism evidence="5 6">
    <name type="scientific">Celerinatantimonas yamalensis</name>
    <dbReference type="NCBI Taxonomy" id="559956"/>
    <lineage>
        <taxon>Bacteria</taxon>
        <taxon>Pseudomonadati</taxon>
        <taxon>Pseudomonadota</taxon>
        <taxon>Gammaproteobacteria</taxon>
        <taxon>Celerinatantimonadaceae</taxon>
        <taxon>Celerinatantimonas</taxon>
    </lineage>
</organism>
<dbReference type="SUPFAM" id="SSF55073">
    <property type="entry name" value="Nucleotide cyclase"/>
    <property type="match status" value="1"/>
</dbReference>
<dbReference type="Pfam" id="PF00990">
    <property type="entry name" value="GGDEF"/>
    <property type="match status" value="1"/>
</dbReference>
<dbReference type="CDD" id="cd01949">
    <property type="entry name" value="GGDEF"/>
    <property type="match status" value="1"/>
</dbReference>
<comment type="catalytic activity">
    <reaction evidence="2">
        <text>2 GTP = 3',3'-c-di-GMP + 2 diphosphate</text>
        <dbReference type="Rhea" id="RHEA:24898"/>
        <dbReference type="ChEBI" id="CHEBI:33019"/>
        <dbReference type="ChEBI" id="CHEBI:37565"/>
        <dbReference type="ChEBI" id="CHEBI:58805"/>
        <dbReference type="EC" id="2.7.7.65"/>
    </reaction>
</comment>
<evidence type="ECO:0000256" key="3">
    <source>
        <dbReference type="SAM" id="Coils"/>
    </source>
</evidence>
<evidence type="ECO:0000313" key="5">
    <source>
        <dbReference type="EMBL" id="MFM2484654.1"/>
    </source>
</evidence>
<dbReference type="PROSITE" id="PS50887">
    <property type="entry name" value="GGDEF"/>
    <property type="match status" value="1"/>
</dbReference>
<evidence type="ECO:0000256" key="2">
    <source>
        <dbReference type="ARBA" id="ARBA00034247"/>
    </source>
</evidence>
<dbReference type="InterPro" id="IPR050469">
    <property type="entry name" value="Diguanylate_Cyclase"/>
</dbReference>
<sequence length="338" mass="38833">MQSERQQLFRSLCDEYIEMYASRDNRLFSYFSDNFSGYAGSSDVLITDKNEWIKIIKKDFAQVPDRLHLDMLDLSLQDLDEDVFVVTAFFHIHLPFADDILSKETARLVLIFRRENNLWKIVHSGISIPYDLANSNEVYPLKRLEERNIKLKQLVEDRTHELAEANKQLEILSNTDTLTNLGNRRLFNCMLTNEWNRSHRNKNPLSLILLDIDYFKQFNDHYGHLAGDACLHTLAHCLLQVGRRQGELVARYGGDEFVILLPNTDKTTAFETAQKIQQTIISLAIPHEKSPVGIVTTSIGIASLLQTEDHPPEYLLQQADAALYRSKIAGRNQIAEAN</sequence>
<accession>A0ABW9G4Q2</accession>